<comment type="catalytic activity">
    <reaction evidence="10 11">
        <text>7-carboxy-7-carbaguanine + NH4(+) + 2 ATP = 7-cyano-7-carbaguanine + 2 AMP + 2 diphosphate + 2 H(+)</text>
        <dbReference type="Rhea" id="RHEA:27982"/>
        <dbReference type="ChEBI" id="CHEBI:15378"/>
        <dbReference type="ChEBI" id="CHEBI:28938"/>
        <dbReference type="ChEBI" id="CHEBI:30616"/>
        <dbReference type="ChEBI" id="CHEBI:33019"/>
        <dbReference type="ChEBI" id="CHEBI:45075"/>
        <dbReference type="ChEBI" id="CHEBI:61036"/>
        <dbReference type="ChEBI" id="CHEBI:456215"/>
        <dbReference type="EC" id="6.3.4.20"/>
    </reaction>
</comment>
<organism evidence="12 13">
    <name type="scientific">Psychrobacter faecalis</name>
    <dbReference type="NCBI Taxonomy" id="180588"/>
    <lineage>
        <taxon>Bacteria</taxon>
        <taxon>Pseudomonadati</taxon>
        <taxon>Pseudomonadota</taxon>
        <taxon>Gammaproteobacteria</taxon>
        <taxon>Moraxellales</taxon>
        <taxon>Moraxellaceae</taxon>
        <taxon>Psychrobacter</taxon>
    </lineage>
</organism>
<feature type="binding site" evidence="11">
    <location>
        <position position="234"/>
    </location>
    <ligand>
        <name>Zn(2+)</name>
        <dbReference type="ChEBI" id="CHEBI:29105"/>
    </ligand>
</feature>
<dbReference type="InterPro" id="IPR018317">
    <property type="entry name" value="QueC"/>
</dbReference>
<proteinExistence type="inferred from homology"/>
<reference evidence="12 13" key="1">
    <citation type="submission" date="2023-08" db="EMBL/GenBank/DDBJ databases">
        <authorList>
            <person name="Kumar R."/>
        </authorList>
    </citation>
    <scope>NUCLEOTIDE SEQUENCE [LARGE SCALE GENOMIC DNA]</scope>
    <source>
        <strain evidence="12 13">LUR13</strain>
    </source>
</reference>
<dbReference type="SUPFAM" id="SSF52402">
    <property type="entry name" value="Adenine nucleotide alpha hydrolases-like"/>
    <property type="match status" value="1"/>
</dbReference>
<comment type="function">
    <text evidence="11">Catalyzes the ATP-dependent conversion of 7-carboxy-7-deazaguanine (CDG) to 7-cyano-7-deazaguanine (preQ(0)).</text>
</comment>
<dbReference type="GO" id="GO:0016874">
    <property type="term" value="F:ligase activity"/>
    <property type="evidence" value="ECO:0007669"/>
    <property type="project" value="UniProtKB-KW"/>
</dbReference>
<comment type="cofactor">
    <cofactor evidence="11">
        <name>Zn(2+)</name>
        <dbReference type="ChEBI" id="CHEBI:29105"/>
    </cofactor>
    <text evidence="11">Binds 1 zinc ion per subunit.</text>
</comment>
<keyword evidence="6 11" id="KW-0862">Zinc</keyword>
<dbReference type="Proteomes" id="UP001228171">
    <property type="component" value="Unassembled WGS sequence"/>
</dbReference>
<evidence type="ECO:0000256" key="9">
    <source>
        <dbReference type="ARBA" id="ARBA00039149"/>
    </source>
</evidence>
<name>A0ABT9HIF4_9GAMM</name>
<keyword evidence="7 11" id="KW-0067">ATP-binding</keyword>
<keyword evidence="4 11" id="KW-0547">Nucleotide-binding</keyword>
<evidence type="ECO:0000313" key="13">
    <source>
        <dbReference type="Proteomes" id="UP001228171"/>
    </source>
</evidence>
<evidence type="ECO:0000256" key="4">
    <source>
        <dbReference type="ARBA" id="ARBA00022741"/>
    </source>
</evidence>
<comment type="pathway">
    <text evidence="1 11">Purine metabolism; 7-cyano-7-deazaguanine biosynthesis.</text>
</comment>
<gene>
    <name evidence="11 12" type="primary">queC</name>
    <name evidence="12" type="ORF">Q8P09_10780</name>
</gene>
<dbReference type="EMBL" id="JAVAJI010000020">
    <property type="protein sequence ID" value="MDP4545557.1"/>
    <property type="molecule type" value="Genomic_DNA"/>
</dbReference>
<evidence type="ECO:0000256" key="5">
    <source>
        <dbReference type="ARBA" id="ARBA00022785"/>
    </source>
</evidence>
<feature type="binding site" evidence="11">
    <location>
        <position position="244"/>
    </location>
    <ligand>
        <name>Zn(2+)</name>
        <dbReference type="ChEBI" id="CHEBI:29105"/>
    </ligand>
</feature>
<dbReference type="Gene3D" id="3.40.50.620">
    <property type="entry name" value="HUPs"/>
    <property type="match status" value="1"/>
</dbReference>
<dbReference type="InterPro" id="IPR014729">
    <property type="entry name" value="Rossmann-like_a/b/a_fold"/>
</dbReference>
<evidence type="ECO:0000256" key="6">
    <source>
        <dbReference type="ARBA" id="ARBA00022833"/>
    </source>
</evidence>
<dbReference type="PANTHER" id="PTHR42914">
    <property type="entry name" value="7-CYANO-7-DEAZAGUANINE SYNTHASE"/>
    <property type="match status" value="1"/>
</dbReference>
<keyword evidence="3 11" id="KW-0479">Metal-binding</keyword>
<protein>
    <recommendedName>
        <fullName evidence="9 11">7-cyano-7-deazaguanine synthase</fullName>
        <ecNumber evidence="9 11">6.3.4.20</ecNumber>
    </recommendedName>
    <alternativeName>
        <fullName evidence="11">7-cyano-7-carbaguanine synthase</fullName>
    </alternativeName>
    <alternativeName>
        <fullName evidence="11">PreQ(0) synthase</fullName>
    </alternativeName>
    <alternativeName>
        <fullName evidence="11">Queuosine biosynthesis protein QueC</fullName>
    </alternativeName>
</protein>
<dbReference type="NCBIfam" id="TIGR00364">
    <property type="entry name" value="7-cyano-7-deazaguanine synthase QueC"/>
    <property type="match status" value="1"/>
</dbReference>
<feature type="binding site" evidence="11">
    <location>
        <begin position="32"/>
        <end position="42"/>
    </location>
    <ligand>
        <name>ATP</name>
        <dbReference type="ChEBI" id="CHEBI:30616"/>
    </ligand>
</feature>
<dbReference type="RefSeq" id="WP_305935932.1">
    <property type="nucleotide sequence ID" value="NZ_JAVAJI010000020.1"/>
</dbReference>
<dbReference type="PANTHER" id="PTHR42914:SF1">
    <property type="entry name" value="7-CYANO-7-DEAZAGUANINE SYNTHASE"/>
    <property type="match status" value="1"/>
</dbReference>
<feature type="binding site" evidence="11">
    <location>
        <position position="250"/>
    </location>
    <ligand>
        <name>Zn(2+)</name>
        <dbReference type="ChEBI" id="CHEBI:29105"/>
    </ligand>
</feature>
<keyword evidence="5 11" id="KW-0671">Queuosine biosynthesis</keyword>
<evidence type="ECO:0000256" key="7">
    <source>
        <dbReference type="ARBA" id="ARBA00022840"/>
    </source>
</evidence>
<feature type="binding site" evidence="11">
    <location>
        <position position="247"/>
    </location>
    <ligand>
        <name>Zn(2+)</name>
        <dbReference type="ChEBI" id="CHEBI:29105"/>
    </ligand>
</feature>
<sequence length="273" mass="29124">MTQITAQTSFPSLKDNADLATLHKSQNAVVLLSGGLDSVTCLYWAKARYASVTAVSFNYGQRHNSELVAAKAIAKTANVNHRIIDIDIAQLGGSSLTDHSMAVPDGDTDKFPSNNRDGGDVNNIDNVDNVDNNAIPNTYVPARNTIFLSYALAVAEVTDANHIVIGVSSVDYSGYPDCRPEYIAAFEHMANLATKASVTGHHLSIQTPLQHLSKAKTIELGLALGVDYGQTISCYQADANGLACGICDSCVLRRQGFAQAGVSDPTRYQSNES</sequence>
<dbReference type="EC" id="6.3.4.20" evidence="9 11"/>
<dbReference type="Pfam" id="PF06508">
    <property type="entry name" value="QueC"/>
    <property type="match status" value="1"/>
</dbReference>
<evidence type="ECO:0000256" key="2">
    <source>
        <dbReference type="ARBA" id="ARBA00022598"/>
    </source>
</evidence>
<comment type="caution">
    <text evidence="12">The sequence shown here is derived from an EMBL/GenBank/DDBJ whole genome shotgun (WGS) entry which is preliminary data.</text>
</comment>
<evidence type="ECO:0000256" key="10">
    <source>
        <dbReference type="ARBA" id="ARBA00047890"/>
    </source>
</evidence>
<keyword evidence="2 11" id="KW-0436">Ligase</keyword>
<evidence type="ECO:0000256" key="8">
    <source>
        <dbReference type="ARBA" id="ARBA00037993"/>
    </source>
</evidence>
<evidence type="ECO:0000256" key="1">
    <source>
        <dbReference type="ARBA" id="ARBA00005061"/>
    </source>
</evidence>
<keyword evidence="13" id="KW-1185">Reference proteome</keyword>
<dbReference type="CDD" id="cd01995">
    <property type="entry name" value="QueC-like"/>
    <property type="match status" value="1"/>
</dbReference>
<accession>A0ABT9HIF4</accession>
<evidence type="ECO:0000256" key="11">
    <source>
        <dbReference type="HAMAP-Rule" id="MF_01633"/>
    </source>
</evidence>
<comment type="similarity">
    <text evidence="8 11">Belongs to the QueC family.</text>
</comment>
<evidence type="ECO:0000313" key="12">
    <source>
        <dbReference type="EMBL" id="MDP4545557.1"/>
    </source>
</evidence>
<dbReference type="PIRSF" id="PIRSF006293">
    <property type="entry name" value="ExsB"/>
    <property type="match status" value="1"/>
</dbReference>
<dbReference type="HAMAP" id="MF_01633">
    <property type="entry name" value="QueC"/>
    <property type="match status" value="1"/>
</dbReference>
<evidence type="ECO:0000256" key="3">
    <source>
        <dbReference type="ARBA" id="ARBA00022723"/>
    </source>
</evidence>